<feature type="region of interest" description="Disordered" evidence="9">
    <location>
        <begin position="319"/>
        <end position="345"/>
    </location>
</feature>
<evidence type="ECO:0000259" key="10">
    <source>
        <dbReference type="PROSITE" id="PS50011"/>
    </source>
</evidence>
<dbReference type="Gene3D" id="1.10.510.10">
    <property type="entry name" value="Transferase(Phosphotransferase) domain 1"/>
    <property type="match status" value="1"/>
</dbReference>
<dbReference type="RefSeq" id="XP_022243721.1">
    <property type="nucleotide sequence ID" value="XM_022388013.1"/>
</dbReference>
<dbReference type="PANTHER" id="PTHR46716:SF1">
    <property type="entry name" value="MITOGEN-ACTIVATED PROTEIN KINASE KINASE KINASE 7"/>
    <property type="match status" value="1"/>
</dbReference>
<dbReference type="InterPro" id="IPR011009">
    <property type="entry name" value="Kinase-like_dom_sf"/>
</dbReference>
<dbReference type="PANTHER" id="PTHR46716">
    <property type="entry name" value="MITOGEN-ACTIVATED PROTEIN KINASE KINASE KINASE 7"/>
    <property type="match status" value="1"/>
</dbReference>
<evidence type="ECO:0000256" key="6">
    <source>
        <dbReference type="ARBA" id="ARBA00022840"/>
    </source>
</evidence>
<feature type="compositionally biased region" description="Polar residues" evidence="9">
    <location>
        <begin position="370"/>
        <end position="383"/>
    </location>
</feature>
<dbReference type="InterPro" id="IPR000719">
    <property type="entry name" value="Prot_kinase_dom"/>
</dbReference>
<dbReference type="RefSeq" id="XP_013776393.1">
    <property type="nucleotide sequence ID" value="XM_013920939.2"/>
</dbReference>
<accession>A0ABM1B7I8</accession>
<dbReference type="InterPro" id="IPR017441">
    <property type="entry name" value="Protein_kinase_ATP_BS"/>
</dbReference>
<dbReference type="Pfam" id="PF07714">
    <property type="entry name" value="PK_Tyr_Ser-Thr"/>
    <property type="match status" value="1"/>
</dbReference>
<keyword evidence="6 7" id="KW-0067">ATP-binding</keyword>
<evidence type="ECO:0000313" key="11">
    <source>
        <dbReference type="Proteomes" id="UP000694941"/>
    </source>
</evidence>
<feature type="region of interest" description="Disordered" evidence="9">
    <location>
        <begin position="366"/>
        <end position="386"/>
    </location>
</feature>
<keyword evidence="3" id="KW-0808">Transferase</keyword>
<dbReference type="InterPro" id="IPR008271">
    <property type="entry name" value="Ser/Thr_kinase_AS"/>
</dbReference>
<dbReference type="PROSITE" id="PS00108">
    <property type="entry name" value="PROTEIN_KINASE_ST"/>
    <property type="match status" value="1"/>
</dbReference>
<organism evidence="11 12">
    <name type="scientific">Limulus polyphemus</name>
    <name type="common">Atlantic horseshoe crab</name>
    <dbReference type="NCBI Taxonomy" id="6850"/>
    <lineage>
        <taxon>Eukaryota</taxon>
        <taxon>Metazoa</taxon>
        <taxon>Ecdysozoa</taxon>
        <taxon>Arthropoda</taxon>
        <taxon>Chelicerata</taxon>
        <taxon>Merostomata</taxon>
        <taxon>Xiphosura</taxon>
        <taxon>Limulidae</taxon>
        <taxon>Limulus</taxon>
    </lineage>
</organism>
<evidence type="ECO:0000256" key="3">
    <source>
        <dbReference type="ARBA" id="ARBA00022679"/>
    </source>
</evidence>
<dbReference type="SMART" id="SM00220">
    <property type="entry name" value="S_TKc"/>
    <property type="match status" value="1"/>
</dbReference>
<feature type="domain" description="Protein kinase" evidence="10">
    <location>
        <begin position="42"/>
        <end position="298"/>
    </location>
</feature>
<feature type="region of interest" description="Disordered" evidence="9">
    <location>
        <begin position="1"/>
        <end position="20"/>
    </location>
</feature>
<feature type="binding site" evidence="7">
    <location>
        <position position="69"/>
    </location>
    <ligand>
        <name>ATP</name>
        <dbReference type="ChEBI" id="CHEBI:30616"/>
    </ligand>
</feature>
<protein>
    <submittedName>
        <fullName evidence="12 13">Mitogen-activated protein kinase kinase kinase 7-like isoform X1</fullName>
    </submittedName>
</protein>
<feature type="compositionally biased region" description="Low complexity" evidence="9">
    <location>
        <begin position="1"/>
        <end position="15"/>
    </location>
</feature>
<evidence type="ECO:0000256" key="7">
    <source>
        <dbReference type="PROSITE-ProRule" id="PRU10141"/>
    </source>
</evidence>
<dbReference type="Gene3D" id="3.30.200.20">
    <property type="entry name" value="Phosphorylase Kinase, domain 1"/>
    <property type="match status" value="1"/>
</dbReference>
<sequence length="546" mass="61223">MEQSHSTGSSASSGHVHGGVRLTEEQSKSPFGFVEEIVYQEITLLEIVGRGTFGTVCKGQWREKYVAVKLIVTEQERKAFEGEVRQLSRVNHPNIVTLYGACTHPNNVCLVMEYAEGGSLYNVLHCMPEVHYTAAHAISWTLQCARGVAYLHNLKPNALVHRDLKPPNLLLVMGGTVLKICDFGTACDIQTHMTNNKGSAAWMAPEVFESNKYSEKCDVFSWGIILWEVLTRRKPFDDIGGPAFRIMWAVHTGRRPPLIKGCPKTLESLLTRCWDKEPSNRPSMTEVEETMNKLSSFFPGGDQPITYPISHNDNLQRTDTECSAAGDSTDRSQRLATSTSSNMTSSNIHTNVAEVKTVEVGVAEHRRTGSDGTASTTNVSTEKPPSATYKEEFGVKASDLQDVGNFPRKTSWPIITQGSLQRENSTSQDLNAYLLLEPKLQPLPPAHSCWESVAIFEEHQKMAQEYLQVQTEVKFLTERREELSKALQEDQQKTSSFMEEYLQLRSEVESLCQLRQSLKLQLELIIKQRQKRPGPNNSSSEDWVVV</sequence>
<evidence type="ECO:0000256" key="8">
    <source>
        <dbReference type="SAM" id="Coils"/>
    </source>
</evidence>
<dbReference type="RefSeq" id="XP_022243722.1">
    <property type="nucleotide sequence ID" value="XM_022388014.1"/>
</dbReference>
<gene>
    <name evidence="12 13 14" type="primary">LOC106461144</name>
</gene>
<evidence type="ECO:0000313" key="14">
    <source>
        <dbReference type="RefSeq" id="XP_022243722.1"/>
    </source>
</evidence>
<keyword evidence="2" id="KW-0723">Serine/threonine-protein kinase</keyword>
<evidence type="ECO:0000256" key="4">
    <source>
        <dbReference type="ARBA" id="ARBA00022741"/>
    </source>
</evidence>
<keyword evidence="8" id="KW-0175">Coiled coil</keyword>
<dbReference type="PRINTS" id="PR00109">
    <property type="entry name" value="TYRKINASE"/>
</dbReference>
<proteinExistence type="inferred from homology"/>
<evidence type="ECO:0000256" key="2">
    <source>
        <dbReference type="ARBA" id="ARBA00022527"/>
    </source>
</evidence>
<keyword evidence="4 7" id="KW-0547">Nucleotide-binding</keyword>
<dbReference type="InterPro" id="IPR001245">
    <property type="entry name" value="Ser-Thr/Tyr_kinase_cat_dom"/>
</dbReference>
<evidence type="ECO:0000256" key="1">
    <source>
        <dbReference type="ARBA" id="ARBA00006529"/>
    </source>
</evidence>
<evidence type="ECO:0000313" key="12">
    <source>
        <dbReference type="RefSeq" id="XP_013776393.1"/>
    </source>
</evidence>
<comment type="similarity">
    <text evidence="1">Belongs to the protein kinase superfamily. STE Ser/Thr protein kinase family. MAP kinase kinase kinase subfamily.</text>
</comment>
<evidence type="ECO:0000256" key="5">
    <source>
        <dbReference type="ARBA" id="ARBA00022777"/>
    </source>
</evidence>
<keyword evidence="5" id="KW-0418">Kinase</keyword>
<dbReference type="CDD" id="cd14058">
    <property type="entry name" value="STKc_TAK1"/>
    <property type="match status" value="1"/>
</dbReference>
<evidence type="ECO:0000313" key="13">
    <source>
        <dbReference type="RefSeq" id="XP_022243721.1"/>
    </source>
</evidence>
<dbReference type="Proteomes" id="UP000694941">
    <property type="component" value="Unplaced"/>
</dbReference>
<dbReference type="GeneID" id="106461144"/>
<evidence type="ECO:0000256" key="9">
    <source>
        <dbReference type="SAM" id="MobiDB-lite"/>
    </source>
</evidence>
<feature type="coiled-coil region" evidence="8">
    <location>
        <begin position="466"/>
        <end position="493"/>
    </location>
</feature>
<dbReference type="PROSITE" id="PS50011">
    <property type="entry name" value="PROTEIN_KINASE_DOM"/>
    <property type="match status" value="1"/>
</dbReference>
<dbReference type="SUPFAM" id="SSF56112">
    <property type="entry name" value="Protein kinase-like (PK-like)"/>
    <property type="match status" value="1"/>
</dbReference>
<dbReference type="PROSITE" id="PS00107">
    <property type="entry name" value="PROTEIN_KINASE_ATP"/>
    <property type="match status" value="1"/>
</dbReference>
<keyword evidence="11" id="KW-1185">Reference proteome</keyword>
<reference evidence="12 13" key="1">
    <citation type="submission" date="2025-05" db="UniProtKB">
        <authorList>
            <consortium name="RefSeq"/>
        </authorList>
    </citation>
    <scope>IDENTIFICATION</scope>
    <source>
        <tissue evidence="12 13">Muscle</tissue>
    </source>
</reference>
<name>A0ABM1B7I8_LIMPO</name>